<gene>
    <name evidence="2" type="ORF">AVDCRST_MAG47-64</name>
</gene>
<feature type="region of interest" description="Disordered" evidence="1">
    <location>
        <begin position="1"/>
        <end position="21"/>
    </location>
</feature>
<evidence type="ECO:0000256" key="1">
    <source>
        <dbReference type="SAM" id="MobiDB-lite"/>
    </source>
</evidence>
<proteinExistence type="predicted"/>
<evidence type="ECO:0000313" key="2">
    <source>
        <dbReference type="EMBL" id="CAA9359506.1"/>
    </source>
</evidence>
<name>A0A6J4MJE7_9ACTN</name>
<dbReference type="Gene3D" id="1.20.910.10">
    <property type="entry name" value="Heme oxygenase-like"/>
    <property type="match status" value="1"/>
</dbReference>
<dbReference type="EMBL" id="CADCUK010000006">
    <property type="protein sequence ID" value="CAA9359506.1"/>
    <property type="molecule type" value="Genomic_DNA"/>
</dbReference>
<protein>
    <recommendedName>
        <fullName evidence="3">Bacteriophytochrome heme oxygenase BphO</fullName>
    </recommendedName>
</protein>
<dbReference type="AlphaFoldDB" id="A0A6J4MJE7"/>
<organism evidence="2">
    <name type="scientific">uncultured Nocardioidaceae bacterium</name>
    <dbReference type="NCBI Taxonomy" id="253824"/>
    <lineage>
        <taxon>Bacteria</taxon>
        <taxon>Bacillati</taxon>
        <taxon>Actinomycetota</taxon>
        <taxon>Actinomycetes</taxon>
        <taxon>Propionibacteriales</taxon>
        <taxon>Nocardioidaceae</taxon>
        <taxon>environmental samples</taxon>
    </lineage>
</organism>
<dbReference type="InterPro" id="IPR016084">
    <property type="entry name" value="Haem_Oase-like_multi-hlx"/>
</dbReference>
<sequence length="196" mass="20319">MGQESLRATLRAGTREQHSRLDTALAGPDGQVADTAAYVRIVRVMHALHSYADAPLARWATASPLAGHLPAALVPDRVAAYTADLRALGADDVPAAPPHGAQVPDSVDDARGLALLYVLAGSAVGARVLLRALPDTVPLEARAGLTDAASPASTQLWRSAQAVLSQPIDRDLVDGAVAEASRVFGLLVDRTELVAS</sequence>
<evidence type="ECO:0008006" key="3">
    <source>
        <dbReference type="Google" id="ProtNLM"/>
    </source>
</evidence>
<accession>A0A6J4MJE7</accession>
<dbReference type="SUPFAM" id="SSF48613">
    <property type="entry name" value="Heme oxygenase-like"/>
    <property type="match status" value="1"/>
</dbReference>
<reference evidence="2" key="1">
    <citation type="submission" date="2020-02" db="EMBL/GenBank/DDBJ databases">
        <authorList>
            <person name="Meier V. D."/>
        </authorList>
    </citation>
    <scope>NUCLEOTIDE SEQUENCE</scope>
    <source>
        <strain evidence="2">AVDCRST_MAG47</strain>
    </source>
</reference>